<keyword evidence="8" id="KW-0949">S-adenosyl-L-methionine</keyword>
<evidence type="ECO:0000256" key="10">
    <source>
        <dbReference type="ARBA" id="ARBA00031323"/>
    </source>
</evidence>
<dbReference type="GO" id="GO:0004719">
    <property type="term" value="F:protein-L-isoaspartate (D-aspartate) O-methyltransferase activity"/>
    <property type="evidence" value="ECO:0007669"/>
    <property type="project" value="UniProtKB-EC"/>
</dbReference>
<keyword evidence="6 13" id="KW-0489">Methyltransferase</keyword>
<evidence type="ECO:0000256" key="1">
    <source>
        <dbReference type="ARBA" id="ARBA00004496"/>
    </source>
</evidence>
<dbReference type="GO" id="GO:0005737">
    <property type="term" value="C:cytoplasm"/>
    <property type="evidence" value="ECO:0007669"/>
    <property type="project" value="UniProtKB-SubCell"/>
</dbReference>
<sequence>MALGEGSPDPAAREEGPARRREARERQVVANAEHLNRGLIREIEKLGDLGPWREALLAVPRHLFVPDVAYVSPDESDGYVIDRNTNPGEWLVAAYLDEAIITQVDDGATPITEAGAENTRFTSSASAPSTVIAFLSLLGARKGHNVLEIGTGTGWTAALLAAVVGDHNVTSVEIDPEVARQAAERTLSAGYTPQLVAADGAEGFPGNAPYDRVHVTCGIEEIPPEWLAQTRPGGIIVAPYRKELASIVVHEDGDYTVKGYGRARFMMLRSQRG</sequence>
<keyword evidence="14" id="KW-1185">Reference proteome</keyword>
<dbReference type="SUPFAM" id="SSF53335">
    <property type="entry name" value="S-adenosyl-L-methionine-dependent methyltransferases"/>
    <property type="match status" value="1"/>
</dbReference>
<evidence type="ECO:0000313" key="14">
    <source>
        <dbReference type="Proteomes" id="UP000294513"/>
    </source>
</evidence>
<keyword evidence="7 13" id="KW-0808">Transferase</keyword>
<dbReference type="Gene3D" id="3.40.50.150">
    <property type="entry name" value="Vaccinia Virus protein VP39"/>
    <property type="match status" value="1"/>
</dbReference>
<evidence type="ECO:0000256" key="6">
    <source>
        <dbReference type="ARBA" id="ARBA00022603"/>
    </source>
</evidence>
<feature type="region of interest" description="Disordered" evidence="12">
    <location>
        <begin position="1"/>
        <end position="25"/>
    </location>
</feature>
<evidence type="ECO:0000313" key="13">
    <source>
        <dbReference type="EMBL" id="TDD76641.1"/>
    </source>
</evidence>
<evidence type="ECO:0000256" key="8">
    <source>
        <dbReference type="ARBA" id="ARBA00022691"/>
    </source>
</evidence>
<protein>
    <recommendedName>
        <fullName evidence="4">Protein-L-isoaspartate O-methyltransferase</fullName>
        <ecNumber evidence="3">2.1.1.77</ecNumber>
    </recommendedName>
    <alternativeName>
        <fullName evidence="11">L-isoaspartyl protein carboxyl methyltransferase</fullName>
    </alternativeName>
    <alternativeName>
        <fullName evidence="9">Protein L-isoaspartyl methyltransferase</fullName>
    </alternativeName>
    <alternativeName>
        <fullName evidence="10">Protein-beta-aspartate methyltransferase</fullName>
    </alternativeName>
</protein>
<dbReference type="OrthoDB" id="4035289at2"/>
<evidence type="ECO:0000256" key="9">
    <source>
        <dbReference type="ARBA" id="ARBA00030757"/>
    </source>
</evidence>
<evidence type="ECO:0000256" key="4">
    <source>
        <dbReference type="ARBA" id="ARBA00013346"/>
    </source>
</evidence>
<evidence type="ECO:0000256" key="11">
    <source>
        <dbReference type="ARBA" id="ARBA00031350"/>
    </source>
</evidence>
<dbReference type="AlphaFoldDB" id="A0A4R5AUD2"/>
<evidence type="ECO:0000256" key="2">
    <source>
        <dbReference type="ARBA" id="ARBA00005369"/>
    </source>
</evidence>
<reference evidence="13 14" key="1">
    <citation type="submission" date="2019-03" db="EMBL/GenBank/DDBJ databases">
        <title>Draft genome sequences of novel Actinobacteria.</title>
        <authorList>
            <person name="Sahin N."/>
            <person name="Ay H."/>
            <person name="Saygin H."/>
        </authorList>
    </citation>
    <scope>NUCLEOTIDE SEQUENCE [LARGE SCALE GENOMIC DNA]</scope>
    <source>
        <strain evidence="13 14">H3C3</strain>
    </source>
</reference>
<dbReference type="EC" id="2.1.1.77" evidence="3"/>
<dbReference type="EMBL" id="SMKU01000208">
    <property type="protein sequence ID" value="TDD76641.1"/>
    <property type="molecule type" value="Genomic_DNA"/>
</dbReference>
<dbReference type="PANTHER" id="PTHR11579">
    <property type="entry name" value="PROTEIN-L-ISOASPARTATE O-METHYLTRANSFERASE"/>
    <property type="match status" value="1"/>
</dbReference>
<accession>A0A4R5AUD2</accession>
<dbReference type="GO" id="GO:0032259">
    <property type="term" value="P:methylation"/>
    <property type="evidence" value="ECO:0007669"/>
    <property type="project" value="UniProtKB-KW"/>
</dbReference>
<dbReference type="CDD" id="cd02440">
    <property type="entry name" value="AdoMet_MTases"/>
    <property type="match status" value="1"/>
</dbReference>
<dbReference type="Pfam" id="PF01135">
    <property type="entry name" value="PCMT"/>
    <property type="match status" value="1"/>
</dbReference>
<proteinExistence type="inferred from homology"/>
<evidence type="ECO:0000256" key="12">
    <source>
        <dbReference type="SAM" id="MobiDB-lite"/>
    </source>
</evidence>
<evidence type="ECO:0000256" key="5">
    <source>
        <dbReference type="ARBA" id="ARBA00022490"/>
    </source>
</evidence>
<dbReference type="InterPro" id="IPR000682">
    <property type="entry name" value="PCMT"/>
</dbReference>
<evidence type="ECO:0000256" key="7">
    <source>
        <dbReference type="ARBA" id="ARBA00022679"/>
    </source>
</evidence>
<comment type="subcellular location">
    <subcellularLocation>
        <location evidence="1">Cytoplasm</location>
    </subcellularLocation>
</comment>
<dbReference type="Proteomes" id="UP000294513">
    <property type="component" value="Unassembled WGS sequence"/>
</dbReference>
<comment type="caution">
    <text evidence="13">The sequence shown here is derived from an EMBL/GenBank/DDBJ whole genome shotgun (WGS) entry which is preliminary data.</text>
</comment>
<organism evidence="13 14">
    <name type="scientific">Actinomadura rubrisoli</name>
    <dbReference type="NCBI Taxonomy" id="2530368"/>
    <lineage>
        <taxon>Bacteria</taxon>
        <taxon>Bacillati</taxon>
        <taxon>Actinomycetota</taxon>
        <taxon>Actinomycetes</taxon>
        <taxon>Streptosporangiales</taxon>
        <taxon>Thermomonosporaceae</taxon>
        <taxon>Actinomadura</taxon>
    </lineage>
</organism>
<name>A0A4R5AUD2_9ACTN</name>
<keyword evidence="5" id="KW-0963">Cytoplasm</keyword>
<evidence type="ECO:0000256" key="3">
    <source>
        <dbReference type="ARBA" id="ARBA00011890"/>
    </source>
</evidence>
<gene>
    <name evidence="13" type="ORF">E1298_30415</name>
</gene>
<dbReference type="PANTHER" id="PTHR11579:SF0">
    <property type="entry name" value="PROTEIN-L-ISOASPARTATE(D-ASPARTATE) O-METHYLTRANSFERASE"/>
    <property type="match status" value="1"/>
</dbReference>
<dbReference type="InterPro" id="IPR029063">
    <property type="entry name" value="SAM-dependent_MTases_sf"/>
</dbReference>
<feature type="compositionally biased region" description="Basic and acidic residues" evidence="12">
    <location>
        <begin position="11"/>
        <end position="25"/>
    </location>
</feature>
<comment type="similarity">
    <text evidence="2">Belongs to the methyltransferase superfamily. L-isoaspartyl/D-aspartyl protein methyltransferase family.</text>
</comment>